<dbReference type="SUPFAM" id="SSF55718">
    <property type="entry name" value="SCP-like"/>
    <property type="match status" value="1"/>
</dbReference>
<dbReference type="CDD" id="cd07710">
    <property type="entry name" value="arylsulfatase_Sdsa1-like_MBL-fold"/>
    <property type="match status" value="1"/>
</dbReference>
<protein>
    <recommendedName>
        <fullName evidence="7">Linear primary-alkylsulfatase</fullName>
        <ecNumber evidence="6">3.1.6.21</ecNumber>
    </recommendedName>
    <alternativeName>
        <fullName evidence="8">Type III linear primary-alkylsulfatase</fullName>
    </alternativeName>
</protein>
<sequence length="629" mass="68471">MHHLEPNPYLLRRCRQLLDELPFADRSDFDDASRGFVAGVEPSVVRGPNGRVVWDVDAYQFLDGDAPDTVNPSLWRQSQLVAKHGLFEVAVGLYQVRGLDISNVTFIEGASGVIVVDPLVSVETARAALELYRRHRGERPVTGVIYTHSHVDHFGGVKGVTTQEDVDAGRVPVIAPSGFLEHAVSENVYVGTAMVRRATYMYGTRLERGARGQVGAGLGPTTSGGTVSLIPPTVEVSATGQTLSVDGVEFVFQMAPGAEAPSEFHFYLPDRAALCVAENATRTMHNVLTLRGALVRDARAWAAYLTETLDLWGGEAEVVFAGHHWPTWGADRVVEYLSLQRDLYAYLHDQTVRMMNQGLVGSEIAETFALPPALEKAWHARGYYGSVSHNVKAVYQRYLGWYDGNPAHLWQHPPEESAKRLVADLGGAAAVLAKARAYADAGDYRWAAELADKAVFADQSNVEARQLLADIYEQLGYGAENGTWRCVYLTGAQELRHGMSRLGQRTASLDILQRLSPAQIFDAVAIRVDGPRCWAESLVLDVVVVEAGERYRLTLRNGVLVTSRPRGAAAEATLTVASAKELVSLFAASGTPEIAETLGVKVEGDSSVLKRLLASLETPNPNFAIVTPD</sequence>
<keyword evidence="4" id="KW-0862">Zinc</keyword>
<evidence type="ECO:0000256" key="4">
    <source>
        <dbReference type="ARBA" id="ARBA00022833"/>
    </source>
</evidence>
<dbReference type="FunFam" id="1.25.40.880:FF:000001">
    <property type="entry name" value="SDS hydrolase SdsA1"/>
    <property type="match status" value="1"/>
</dbReference>
<dbReference type="GO" id="GO:0018909">
    <property type="term" value="P:dodecyl sulfate metabolic process"/>
    <property type="evidence" value="ECO:0007669"/>
    <property type="project" value="InterPro"/>
</dbReference>
<dbReference type="GO" id="GO:0046983">
    <property type="term" value="F:protein dimerization activity"/>
    <property type="evidence" value="ECO:0007669"/>
    <property type="project" value="InterPro"/>
</dbReference>
<dbReference type="Pfam" id="PF14863">
    <property type="entry name" value="Alkyl_sulf_dimr"/>
    <property type="match status" value="1"/>
</dbReference>
<gene>
    <name evidence="10" type="ORF">H4281_33815</name>
</gene>
<dbReference type="GO" id="GO:0018741">
    <property type="term" value="F:linear primary-alkylsulfatase activity"/>
    <property type="evidence" value="ECO:0007669"/>
    <property type="project" value="UniProtKB-EC"/>
</dbReference>
<keyword evidence="3 10" id="KW-0378">Hydrolase</keyword>
<evidence type="ECO:0000256" key="2">
    <source>
        <dbReference type="ARBA" id="ARBA00022723"/>
    </source>
</evidence>
<organism evidence="10 11">
    <name type="scientific">Amycolatopsis dendrobii</name>
    <dbReference type="NCBI Taxonomy" id="2760662"/>
    <lineage>
        <taxon>Bacteria</taxon>
        <taxon>Bacillati</taxon>
        <taxon>Actinomycetota</taxon>
        <taxon>Actinomycetes</taxon>
        <taxon>Pseudonocardiales</taxon>
        <taxon>Pseudonocardiaceae</taxon>
        <taxon>Amycolatopsis</taxon>
    </lineage>
</organism>
<accession>A0A7W3W3P4</accession>
<dbReference type="InterPro" id="IPR029229">
    <property type="entry name" value="Alkyl_sulf_C"/>
</dbReference>
<dbReference type="FunFam" id="3.60.15.30:FF:000001">
    <property type="entry name" value="Alkyl/aryl-sulfatase BDS1"/>
    <property type="match status" value="1"/>
</dbReference>
<dbReference type="InterPro" id="IPR044097">
    <property type="entry name" value="Bds1/SdsA1_MBL-fold"/>
</dbReference>
<dbReference type="GO" id="GO:0046872">
    <property type="term" value="F:metal ion binding"/>
    <property type="evidence" value="ECO:0007669"/>
    <property type="project" value="UniProtKB-KW"/>
</dbReference>
<dbReference type="Pfam" id="PF14864">
    <property type="entry name" value="Alkyl_sulf_C"/>
    <property type="match status" value="1"/>
</dbReference>
<proteinExistence type="inferred from homology"/>
<dbReference type="Proteomes" id="UP000526734">
    <property type="component" value="Unassembled WGS sequence"/>
</dbReference>
<dbReference type="Gene3D" id="1.25.40.880">
    <property type="entry name" value="Alkyl sulfatase, dimerisation domain"/>
    <property type="match status" value="1"/>
</dbReference>
<evidence type="ECO:0000256" key="5">
    <source>
        <dbReference type="ARBA" id="ARBA00033751"/>
    </source>
</evidence>
<dbReference type="InterPro" id="IPR036527">
    <property type="entry name" value="SCP2_sterol-bd_dom_sf"/>
</dbReference>
<dbReference type="PANTHER" id="PTHR43223">
    <property type="entry name" value="ALKYL/ARYL-SULFATASE"/>
    <property type="match status" value="1"/>
</dbReference>
<dbReference type="EMBL" id="JACGZW010000012">
    <property type="protein sequence ID" value="MBB1158149.1"/>
    <property type="molecule type" value="Genomic_DNA"/>
</dbReference>
<dbReference type="RefSeq" id="WP_182894905.1">
    <property type="nucleotide sequence ID" value="NZ_JACGZW010000012.1"/>
</dbReference>
<evidence type="ECO:0000259" key="9">
    <source>
        <dbReference type="SMART" id="SM00849"/>
    </source>
</evidence>
<evidence type="ECO:0000256" key="3">
    <source>
        <dbReference type="ARBA" id="ARBA00022801"/>
    </source>
</evidence>
<reference evidence="10 11" key="1">
    <citation type="submission" date="2020-08" db="EMBL/GenBank/DDBJ databases">
        <title>Amycolatopsis sp. nov. DR6-1 isolated from Dendrobium heterocarpum.</title>
        <authorList>
            <person name="Tedsree N."/>
            <person name="Kuncharoen N."/>
            <person name="Likhitwitayawuid K."/>
            <person name="Tanasupawat S."/>
        </authorList>
    </citation>
    <scope>NUCLEOTIDE SEQUENCE [LARGE SCALE GENOMIC DNA]</scope>
    <source>
        <strain evidence="10 11">DR6-1</strain>
    </source>
</reference>
<comment type="similarity">
    <text evidence="5">Belongs to the metallo-beta-lactamase superfamily. Type III sulfatase family.</text>
</comment>
<evidence type="ECO:0000313" key="11">
    <source>
        <dbReference type="Proteomes" id="UP000526734"/>
    </source>
</evidence>
<dbReference type="Gene3D" id="3.60.15.30">
    <property type="entry name" value="Metallo-beta-lactamase domain"/>
    <property type="match status" value="1"/>
</dbReference>
<dbReference type="PANTHER" id="PTHR43223:SF1">
    <property type="entry name" value="ALKYL_ARYL-SULFATASE BDS1"/>
    <property type="match status" value="1"/>
</dbReference>
<keyword evidence="11" id="KW-1185">Reference proteome</keyword>
<dbReference type="InterPro" id="IPR038536">
    <property type="entry name" value="Alkyl/aryl-sulf_dimr_sf"/>
</dbReference>
<dbReference type="InterPro" id="IPR001279">
    <property type="entry name" value="Metallo-B-lactamas"/>
</dbReference>
<comment type="cofactor">
    <cofactor evidence="1">
        <name>Zn(2+)</name>
        <dbReference type="ChEBI" id="CHEBI:29105"/>
    </cofactor>
</comment>
<dbReference type="InterPro" id="IPR029228">
    <property type="entry name" value="Alkyl_sulf_dimr"/>
</dbReference>
<comment type="caution">
    <text evidence="10">The sequence shown here is derived from an EMBL/GenBank/DDBJ whole genome shotgun (WGS) entry which is preliminary data.</text>
</comment>
<dbReference type="AlphaFoldDB" id="A0A7W3W3P4"/>
<name>A0A7W3W3P4_9PSEU</name>
<evidence type="ECO:0000256" key="8">
    <source>
        <dbReference type="ARBA" id="ARBA00075789"/>
    </source>
</evidence>
<dbReference type="SUPFAM" id="SSF56281">
    <property type="entry name" value="Metallo-hydrolase/oxidoreductase"/>
    <property type="match status" value="1"/>
</dbReference>
<dbReference type="InterPro" id="IPR036866">
    <property type="entry name" value="RibonucZ/Hydroxyglut_hydro"/>
</dbReference>
<dbReference type="EC" id="3.1.6.21" evidence="6"/>
<evidence type="ECO:0000256" key="6">
    <source>
        <dbReference type="ARBA" id="ARBA00066568"/>
    </source>
</evidence>
<keyword evidence="2" id="KW-0479">Metal-binding</keyword>
<evidence type="ECO:0000256" key="7">
    <source>
        <dbReference type="ARBA" id="ARBA00068034"/>
    </source>
</evidence>
<dbReference type="Pfam" id="PF00753">
    <property type="entry name" value="Lactamase_B"/>
    <property type="match status" value="1"/>
</dbReference>
<dbReference type="InterPro" id="IPR052195">
    <property type="entry name" value="Bact_Alkyl/Aryl-Sulfatase"/>
</dbReference>
<dbReference type="Gene3D" id="3.30.1050.10">
    <property type="entry name" value="SCP2 sterol-binding domain"/>
    <property type="match status" value="1"/>
</dbReference>
<evidence type="ECO:0000256" key="1">
    <source>
        <dbReference type="ARBA" id="ARBA00001947"/>
    </source>
</evidence>
<feature type="domain" description="Metallo-beta-lactamase" evidence="9">
    <location>
        <begin position="101"/>
        <end position="323"/>
    </location>
</feature>
<evidence type="ECO:0000313" key="10">
    <source>
        <dbReference type="EMBL" id="MBB1158149.1"/>
    </source>
</evidence>
<dbReference type="SMART" id="SM00849">
    <property type="entry name" value="Lactamase_B"/>
    <property type="match status" value="1"/>
</dbReference>